<organism evidence="6 7">
    <name type="scientific">Pogona vitticeps</name>
    <name type="common">central bearded dragon</name>
    <dbReference type="NCBI Taxonomy" id="103695"/>
    <lineage>
        <taxon>Eukaryota</taxon>
        <taxon>Metazoa</taxon>
        <taxon>Chordata</taxon>
        <taxon>Craniata</taxon>
        <taxon>Vertebrata</taxon>
        <taxon>Euteleostomi</taxon>
        <taxon>Lepidosauria</taxon>
        <taxon>Squamata</taxon>
        <taxon>Bifurcata</taxon>
        <taxon>Unidentata</taxon>
        <taxon>Episquamata</taxon>
        <taxon>Toxicofera</taxon>
        <taxon>Iguania</taxon>
        <taxon>Acrodonta</taxon>
        <taxon>Agamidae</taxon>
        <taxon>Amphibolurinae</taxon>
        <taxon>Pogona</taxon>
    </lineage>
</organism>
<dbReference type="CDD" id="cd02248">
    <property type="entry name" value="Peptidase_C1A"/>
    <property type="match status" value="1"/>
</dbReference>
<dbReference type="InterPro" id="IPR039417">
    <property type="entry name" value="Peptidase_C1A_papain-like"/>
</dbReference>
<dbReference type="GO" id="GO:0008234">
    <property type="term" value="F:cysteine-type peptidase activity"/>
    <property type="evidence" value="ECO:0007669"/>
    <property type="project" value="InterPro"/>
</dbReference>
<dbReference type="OrthoDB" id="387093at2759"/>
<dbReference type="PRINTS" id="PR00705">
    <property type="entry name" value="PAPAIN"/>
</dbReference>
<evidence type="ECO:0000313" key="6">
    <source>
        <dbReference type="Proteomes" id="UP001652642"/>
    </source>
</evidence>
<protein>
    <submittedName>
        <fullName evidence="7 8">Cathepsin W isoform X1</fullName>
    </submittedName>
</protein>
<evidence type="ECO:0000256" key="1">
    <source>
        <dbReference type="ARBA" id="ARBA00008455"/>
    </source>
</evidence>
<dbReference type="Pfam" id="PF08246">
    <property type="entry name" value="Inhibitor_I29"/>
    <property type="match status" value="1"/>
</dbReference>
<dbReference type="PROSITE" id="PS00640">
    <property type="entry name" value="THIOL_PROTEASE_ASN"/>
    <property type="match status" value="1"/>
</dbReference>
<evidence type="ECO:0000256" key="3">
    <source>
        <dbReference type="SAM" id="SignalP"/>
    </source>
</evidence>
<dbReference type="InterPro" id="IPR000668">
    <property type="entry name" value="Peptidase_C1A_C"/>
</dbReference>
<name>A0A6J0S9X4_9SAUR</name>
<dbReference type="PANTHER" id="PTHR12411">
    <property type="entry name" value="CYSTEINE PROTEASE FAMILY C1-RELATED"/>
    <property type="match status" value="1"/>
</dbReference>
<dbReference type="InParanoid" id="A0A6J0S9X4"/>
<dbReference type="KEGG" id="pvt:110069805"/>
<dbReference type="AlphaFoldDB" id="A0A6J0S9X4"/>
<feature type="domain" description="Cathepsin propeptide inhibitor" evidence="5">
    <location>
        <begin position="39"/>
        <end position="96"/>
    </location>
</feature>
<dbReference type="GO" id="GO:0006508">
    <property type="term" value="P:proteolysis"/>
    <property type="evidence" value="ECO:0007669"/>
    <property type="project" value="InterPro"/>
</dbReference>
<dbReference type="InterPro" id="IPR038765">
    <property type="entry name" value="Papain-like_cys_pep_sf"/>
</dbReference>
<dbReference type="RefSeq" id="XP_072840471.1">
    <property type="nucleotide sequence ID" value="XM_072984370.1"/>
</dbReference>
<keyword evidence="6" id="KW-1185">Reference proteome</keyword>
<dbReference type="CTD" id="1521"/>
<keyword evidence="2" id="KW-1015">Disulfide bond</keyword>
<dbReference type="RefSeq" id="XP_020633022.2">
    <property type="nucleotide sequence ID" value="XM_020777363.2"/>
</dbReference>
<dbReference type="GeneID" id="110069805"/>
<keyword evidence="3" id="KW-0732">Signal</keyword>
<evidence type="ECO:0000313" key="7">
    <source>
        <dbReference type="RefSeq" id="XP_020633022.2"/>
    </source>
</evidence>
<dbReference type="SMART" id="SM00645">
    <property type="entry name" value="Pept_C1"/>
    <property type="match status" value="1"/>
</dbReference>
<proteinExistence type="inferred from homology"/>
<dbReference type="InterPro" id="IPR013201">
    <property type="entry name" value="Prot_inhib_I29"/>
</dbReference>
<dbReference type="SUPFAM" id="SSF54001">
    <property type="entry name" value="Cysteine proteinases"/>
    <property type="match status" value="1"/>
</dbReference>
<dbReference type="Pfam" id="PF00112">
    <property type="entry name" value="Peptidase_C1"/>
    <property type="match status" value="1"/>
</dbReference>
<evidence type="ECO:0000259" key="5">
    <source>
        <dbReference type="SMART" id="SM00848"/>
    </source>
</evidence>
<evidence type="ECO:0000313" key="8">
    <source>
        <dbReference type="RefSeq" id="XP_072840471.1"/>
    </source>
</evidence>
<feature type="chain" id="PRO_5045019123" evidence="3">
    <location>
        <begin position="25"/>
        <end position="360"/>
    </location>
</feature>
<reference evidence="7 8" key="1">
    <citation type="submission" date="2025-05" db="UniProtKB">
        <authorList>
            <consortium name="RefSeq"/>
        </authorList>
    </citation>
    <scope>IDENTIFICATION</scope>
</reference>
<feature type="domain" description="Peptidase C1A papain C-terminal" evidence="4">
    <location>
        <begin position="127"/>
        <end position="345"/>
    </location>
</feature>
<comment type="similarity">
    <text evidence="1">Belongs to the peptidase C1 family.</text>
</comment>
<dbReference type="InterPro" id="IPR025661">
    <property type="entry name" value="Pept_asp_AS"/>
</dbReference>
<sequence length="360" mass="39840">MWPATLPVGLVVWGAWVLSPPATAALPPDLSMAQMIQMFQDFRARFNRTYQTQEETHERFKVFVQNLARSRDLQASELGTAQYGVTRFSDLTENEFAEKFGLAPPSLPGQLPTGGLSESPLLRKESKSQSCDWRKAGAVTAVKDQGTECKSCWAFATASNIEALWNIHRQLPRNVSVQEIIDCAYQKKGCNGGFVWQGFLSVLNSSGLSGSELYPYVGRNQTCQKHRGRKVTTIDGYEVLPRDEKYLASVVASQGPVTALLNMKVLQSYQKGIIRRPSQACSPNHLDHAVVIVGFGDVKSRRGSWTGSYWIIQNSWGEHWGEKGYFRLNRGSNTCGIAMYAVTAIVKDSGKKTPPPCPGI</sequence>
<feature type="signal peptide" evidence="3">
    <location>
        <begin position="1"/>
        <end position="24"/>
    </location>
</feature>
<evidence type="ECO:0000256" key="2">
    <source>
        <dbReference type="ARBA" id="ARBA00023157"/>
    </source>
</evidence>
<dbReference type="Proteomes" id="UP001652642">
    <property type="component" value="Chromosome 15"/>
</dbReference>
<dbReference type="PROSITE" id="PS00639">
    <property type="entry name" value="THIOL_PROTEASE_HIS"/>
    <property type="match status" value="1"/>
</dbReference>
<dbReference type="Gene3D" id="3.90.70.10">
    <property type="entry name" value="Cysteine proteinases"/>
    <property type="match status" value="1"/>
</dbReference>
<gene>
    <name evidence="7 8" type="primary">CTSW</name>
</gene>
<accession>A0A6J0S9X4</accession>
<dbReference type="InterPro" id="IPR013128">
    <property type="entry name" value="Peptidase_C1A"/>
</dbReference>
<dbReference type="InterPro" id="IPR025660">
    <property type="entry name" value="Pept_his_AS"/>
</dbReference>
<evidence type="ECO:0000259" key="4">
    <source>
        <dbReference type="SMART" id="SM00645"/>
    </source>
</evidence>
<dbReference type="SMART" id="SM00848">
    <property type="entry name" value="Inhibitor_I29"/>
    <property type="match status" value="1"/>
</dbReference>